<sequence>MPAAPDGSPERRSLEDESSSLSQRTRQAEQDNATIYQDPVPSAGALPRLEPKLFVKPIRPEEGLSSAQVAYADAFPALLPAATAAAVTQFHGEATGGVGVLEELLSACTALEKEAHCVAQREETCHAVGAATMANEVLKAEEEKDAALLSDEPRLTRPLVVSEYDALQRRREALLAAVAEQHALFVGLTEGHRFYKVVVLTELRKASEKGAEIADLREAERASLLRRMNEPPPTFTQATAQPAAAHAAPSSYAGGGASLAEARAAWQASHAGAGGASPPPTTIMCYGCRNKFGVPPNTAIVACPFCKTHNRVPP</sequence>
<dbReference type="Pfam" id="PF03097">
    <property type="entry name" value="BRO1"/>
    <property type="match status" value="1"/>
</dbReference>
<reference evidence="3" key="2">
    <citation type="submission" date="2024-10" db="UniProtKB">
        <authorList>
            <consortium name="EnsemblProtists"/>
        </authorList>
    </citation>
    <scope>IDENTIFICATION</scope>
</reference>
<accession>A0A0D3J0P3</accession>
<feature type="domain" description="BRO1" evidence="2">
    <location>
        <begin position="13"/>
        <end position="90"/>
    </location>
</feature>
<dbReference type="InterPro" id="IPR004328">
    <property type="entry name" value="BRO1_dom"/>
</dbReference>
<feature type="region of interest" description="Disordered" evidence="1">
    <location>
        <begin position="1"/>
        <end position="44"/>
    </location>
</feature>
<feature type="region of interest" description="Disordered" evidence="1">
    <location>
        <begin position="229"/>
        <end position="249"/>
    </location>
</feature>
<feature type="compositionally biased region" description="Low complexity" evidence="1">
    <location>
        <begin position="235"/>
        <end position="249"/>
    </location>
</feature>
<proteinExistence type="predicted"/>
<evidence type="ECO:0000313" key="4">
    <source>
        <dbReference type="Proteomes" id="UP000013827"/>
    </source>
</evidence>
<dbReference type="InterPro" id="IPR038499">
    <property type="entry name" value="BRO1_sf"/>
</dbReference>
<evidence type="ECO:0000256" key="1">
    <source>
        <dbReference type="SAM" id="MobiDB-lite"/>
    </source>
</evidence>
<dbReference type="HOGENOM" id="CLU_886891_0_0_1"/>
<evidence type="ECO:0000259" key="2">
    <source>
        <dbReference type="Pfam" id="PF03097"/>
    </source>
</evidence>
<evidence type="ECO:0000313" key="3">
    <source>
        <dbReference type="EnsemblProtists" id="EOD17078"/>
    </source>
</evidence>
<dbReference type="AlphaFoldDB" id="A0A0D3J0P3"/>
<keyword evidence="4" id="KW-1185">Reference proteome</keyword>
<dbReference type="GeneID" id="17263229"/>
<dbReference type="Proteomes" id="UP000013827">
    <property type="component" value="Unassembled WGS sequence"/>
</dbReference>
<dbReference type="PaxDb" id="2903-EOD17078"/>
<organism evidence="3 4">
    <name type="scientific">Emiliania huxleyi (strain CCMP1516)</name>
    <dbReference type="NCBI Taxonomy" id="280463"/>
    <lineage>
        <taxon>Eukaryota</taxon>
        <taxon>Haptista</taxon>
        <taxon>Haptophyta</taxon>
        <taxon>Prymnesiophyceae</taxon>
        <taxon>Isochrysidales</taxon>
        <taxon>Noelaerhabdaceae</taxon>
        <taxon>Emiliania</taxon>
    </lineage>
</organism>
<protein>
    <recommendedName>
        <fullName evidence="2">BRO1 domain-containing protein</fullName>
    </recommendedName>
</protein>
<dbReference type="KEGG" id="ehx:EMIHUDRAFT_244504"/>
<dbReference type="RefSeq" id="XP_005769507.1">
    <property type="nucleotide sequence ID" value="XM_005769450.1"/>
</dbReference>
<reference evidence="4" key="1">
    <citation type="journal article" date="2013" name="Nature">
        <title>Pan genome of the phytoplankton Emiliania underpins its global distribution.</title>
        <authorList>
            <person name="Read B.A."/>
            <person name="Kegel J."/>
            <person name="Klute M.J."/>
            <person name="Kuo A."/>
            <person name="Lefebvre S.C."/>
            <person name="Maumus F."/>
            <person name="Mayer C."/>
            <person name="Miller J."/>
            <person name="Monier A."/>
            <person name="Salamov A."/>
            <person name="Young J."/>
            <person name="Aguilar M."/>
            <person name="Claverie J.M."/>
            <person name="Frickenhaus S."/>
            <person name="Gonzalez K."/>
            <person name="Herman E.K."/>
            <person name="Lin Y.C."/>
            <person name="Napier J."/>
            <person name="Ogata H."/>
            <person name="Sarno A.F."/>
            <person name="Shmutz J."/>
            <person name="Schroeder D."/>
            <person name="de Vargas C."/>
            <person name="Verret F."/>
            <person name="von Dassow P."/>
            <person name="Valentin K."/>
            <person name="Van de Peer Y."/>
            <person name="Wheeler G."/>
            <person name="Dacks J.B."/>
            <person name="Delwiche C.F."/>
            <person name="Dyhrman S.T."/>
            <person name="Glockner G."/>
            <person name="John U."/>
            <person name="Richards T."/>
            <person name="Worden A.Z."/>
            <person name="Zhang X."/>
            <person name="Grigoriev I.V."/>
            <person name="Allen A.E."/>
            <person name="Bidle K."/>
            <person name="Borodovsky M."/>
            <person name="Bowler C."/>
            <person name="Brownlee C."/>
            <person name="Cock J.M."/>
            <person name="Elias M."/>
            <person name="Gladyshev V.N."/>
            <person name="Groth M."/>
            <person name="Guda C."/>
            <person name="Hadaegh A."/>
            <person name="Iglesias-Rodriguez M.D."/>
            <person name="Jenkins J."/>
            <person name="Jones B.M."/>
            <person name="Lawson T."/>
            <person name="Leese F."/>
            <person name="Lindquist E."/>
            <person name="Lobanov A."/>
            <person name="Lomsadze A."/>
            <person name="Malik S.B."/>
            <person name="Marsh M.E."/>
            <person name="Mackinder L."/>
            <person name="Mock T."/>
            <person name="Mueller-Roeber B."/>
            <person name="Pagarete A."/>
            <person name="Parker M."/>
            <person name="Probert I."/>
            <person name="Quesneville H."/>
            <person name="Raines C."/>
            <person name="Rensing S.A."/>
            <person name="Riano-Pachon D.M."/>
            <person name="Richier S."/>
            <person name="Rokitta S."/>
            <person name="Shiraiwa Y."/>
            <person name="Soanes D.M."/>
            <person name="van der Giezen M."/>
            <person name="Wahlund T.M."/>
            <person name="Williams B."/>
            <person name="Wilson W."/>
            <person name="Wolfe G."/>
            <person name="Wurch L.L."/>
        </authorList>
    </citation>
    <scope>NUCLEOTIDE SEQUENCE</scope>
</reference>
<dbReference type="Gene3D" id="1.25.40.280">
    <property type="entry name" value="alix/aip1 like domains"/>
    <property type="match status" value="1"/>
</dbReference>
<name>A0A0D3J0P3_EMIH1</name>
<dbReference type="EnsemblProtists" id="EOD17078">
    <property type="protein sequence ID" value="EOD17078"/>
    <property type="gene ID" value="EMIHUDRAFT_244504"/>
</dbReference>